<dbReference type="PROSITE" id="PS51832">
    <property type="entry name" value="HD_GYP"/>
    <property type="match status" value="1"/>
</dbReference>
<dbReference type="InterPro" id="IPR029787">
    <property type="entry name" value="Nucleotide_cyclase"/>
</dbReference>
<dbReference type="Pfam" id="PF00990">
    <property type="entry name" value="GGDEF"/>
    <property type="match status" value="1"/>
</dbReference>
<evidence type="ECO:0000313" key="8">
    <source>
        <dbReference type="Proteomes" id="UP000681035"/>
    </source>
</evidence>
<dbReference type="SMART" id="SM00471">
    <property type="entry name" value="HDc"/>
    <property type="match status" value="1"/>
</dbReference>
<evidence type="ECO:0000259" key="6">
    <source>
        <dbReference type="PROSITE" id="PS51832"/>
    </source>
</evidence>
<feature type="domain" description="Response regulatory" evidence="4">
    <location>
        <begin position="5"/>
        <end position="122"/>
    </location>
</feature>
<dbReference type="GO" id="GO:0000160">
    <property type="term" value="P:phosphorelay signal transduction system"/>
    <property type="evidence" value="ECO:0007669"/>
    <property type="project" value="InterPro"/>
</dbReference>
<accession>A0A810Q2P1</accession>
<feature type="modified residue" description="4-aspartylphosphate" evidence="3">
    <location>
        <position position="55"/>
    </location>
</feature>
<dbReference type="AlphaFoldDB" id="A0A810Q2P1"/>
<dbReference type="SMART" id="SM00267">
    <property type="entry name" value="GGDEF"/>
    <property type="match status" value="1"/>
</dbReference>
<dbReference type="InterPro" id="IPR001789">
    <property type="entry name" value="Sig_transdc_resp-reg_receiver"/>
</dbReference>
<dbReference type="PANTHER" id="PTHR45228">
    <property type="entry name" value="CYCLIC DI-GMP PHOSPHODIESTERASE TM_0186-RELATED"/>
    <property type="match status" value="1"/>
</dbReference>
<keyword evidence="8" id="KW-1185">Reference proteome</keyword>
<evidence type="ECO:0000256" key="1">
    <source>
        <dbReference type="ARBA" id="ARBA00018672"/>
    </source>
</evidence>
<dbReference type="PROSITE" id="PS50887">
    <property type="entry name" value="GGDEF"/>
    <property type="match status" value="1"/>
</dbReference>
<dbReference type="InterPro" id="IPR000160">
    <property type="entry name" value="GGDEF_dom"/>
</dbReference>
<dbReference type="Pfam" id="PF13487">
    <property type="entry name" value="HD_5"/>
    <property type="match status" value="1"/>
</dbReference>
<evidence type="ECO:0000256" key="2">
    <source>
        <dbReference type="ARBA" id="ARBA00024867"/>
    </source>
</evidence>
<dbReference type="CDD" id="cd00077">
    <property type="entry name" value="HDc"/>
    <property type="match status" value="1"/>
</dbReference>
<evidence type="ECO:0000256" key="3">
    <source>
        <dbReference type="PROSITE-ProRule" id="PRU00169"/>
    </source>
</evidence>
<sequence>MERKKLLIADDSEMNRAILANMLEQDFEIMEVSDGKEALAALQIYRKDLSALLLDIVMPEMDGFQVLEEMKQRQWLEDVPTVMISAETGSGYIDRAFELGAVDYINRPFSATVVRQRIINTILLHTRRQEMMDILTSQVYQQEKSSEVMLSILNFAVEYRNGEGGGHMSGVEYLTGLLLRRLMAVTAQYSLTPEDVNLICTASGLHDIGKLLVPEDILQKPGKLTDEEFAIIKTHTKLGAQILSELPMHRNEKLVKYAIEICRWHHERWNGEGYPDGLAGDHIPIAAQVVSLADAYDALTSKRSYKQAFSHEKAVEMIHNGECGSYNPLLLRCLDDVSDTAKQGMKDAGQTVAPLRRVVEELYKGQDLAAARMTQQLEDAYAKQDFFTSLSDELWFDYTAQPSSLHLSRGLAEQTGLPSVMLEPLQSPTLQMYLGKELTEGLKRQLEGLTLEETRLDLTTKLRLRGRLRRCQLSVQITWSARKQRRCAALLGKVTDIEDRSQCIEQLRAEIQHAETPQALPQHSLPISASNGVIRITHHQLSHLFHTYQPLFETVRLVDPGICMQVTPGPDGPSVRENDYCYAMWCKKQRCERCISQDAVRTRQIQNKVESIGKDMYYIIAVCIEVDGTPYSLECINPIRLDNGPGGQEEHLLNQLLMRNRQVYMDSATQVFNRRYYDEQLRELSGEYAVAMIDVDNFKQVNDRFGHAAGDAALYRVAQTMRSLLRSSDALVRYGGDEFFLLFQSLPRAVLHQKLEVLCCAVRELKLPEFPELHLTISVGGVHGQGRVRDLILQADTALYEAKIKKDCVVVYEEDANEAE</sequence>
<evidence type="ECO:0000259" key="5">
    <source>
        <dbReference type="PROSITE" id="PS50887"/>
    </source>
</evidence>
<evidence type="ECO:0000259" key="4">
    <source>
        <dbReference type="PROSITE" id="PS50110"/>
    </source>
</evidence>
<dbReference type="CDD" id="cd01949">
    <property type="entry name" value="GGDEF"/>
    <property type="match status" value="1"/>
</dbReference>
<comment type="function">
    <text evidence="2">May play the central regulatory role in sporulation. It may be an element of the effector pathway responsible for the activation of sporulation genes in response to nutritional stress. Spo0A may act in concert with spo0H (a sigma factor) to control the expression of some genes that are critical to the sporulation process.</text>
</comment>
<reference evidence="7" key="1">
    <citation type="submission" date="2020-09" db="EMBL/GenBank/DDBJ databases">
        <title>New species isolated from human feces.</title>
        <authorList>
            <person name="Kitahara M."/>
            <person name="Shigeno Y."/>
            <person name="Shime M."/>
            <person name="Matsumoto Y."/>
            <person name="Nakamura S."/>
            <person name="Motooka D."/>
            <person name="Fukuoka S."/>
            <person name="Nishikawa H."/>
            <person name="Benno Y."/>
        </authorList>
    </citation>
    <scope>NUCLEOTIDE SEQUENCE</scope>
    <source>
        <strain evidence="7">MM50</strain>
    </source>
</reference>
<dbReference type="InterPro" id="IPR003607">
    <property type="entry name" value="HD/PDEase_dom"/>
</dbReference>
<dbReference type="PROSITE" id="PS50110">
    <property type="entry name" value="RESPONSE_REGULATORY"/>
    <property type="match status" value="1"/>
</dbReference>
<gene>
    <name evidence="7" type="ORF">MM50RIKEN_02800</name>
</gene>
<dbReference type="EMBL" id="AP023418">
    <property type="protein sequence ID" value="BCK80517.1"/>
    <property type="molecule type" value="Genomic_DNA"/>
</dbReference>
<dbReference type="SUPFAM" id="SSF109604">
    <property type="entry name" value="HD-domain/PDEase-like"/>
    <property type="match status" value="1"/>
</dbReference>
<protein>
    <recommendedName>
        <fullName evidence="1">Stage 0 sporulation protein A homolog</fullName>
    </recommendedName>
</protein>
<dbReference type="Proteomes" id="UP000681035">
    <property type="component" value="Chromosome"/>
</dbReference>
<dbReference type="InterPro" id="IPR043128">
    <property type="entry name" value="Rev_trsase/Diguanyl_cyclase"/>
</dbReference>
<name>A0A810Q2P1_9FIRM</name>
<dbReference type="NCBIfam" id="TIGR00254">
    <property type="entry name" value="GGDEF"/>
    <property type="match status" value="1"/>
</dbReference>
<dbReference type="KEGG" id="vcop:MM50RIKEN_02800"/>
<feature type="domain" description="GGDEF" evidence="5">
    <location>
        <begin position="686"/>
        <end position="814"/>
    </location>
</feature>
<dbReference type="RefSeq" id="WP_213541458.1">
    <property type="nucleotide sequence ID" value="NZ_AP023418.1"/>
</dbReference>
<dbReference type="Pfam" id="PF00072">
    <property type="entry name" value="Response_reg"/>
    <property type="match status" value="1"/>
</dbReference>
<dbReference type="InterPro" id="IPR011006">
    <property type="entry name" value="CheY-like_superfamily"/>
</dbReference>
<feature type="domain" description="HD-GYP" evidence="6">
    <location>
        <begin position="142"/>
        <end position="350"/>
    </location>
</feature>
<evidence type="ECO:0000313" key="7">
    <source>
        <dbReference type="EMBL" id="BCK80517.1"/>
    </source>
</evidence>
<keyword evidence="3" id="KW-0597">Phosphoprotein</keyword>
<proteinExistence type="predicted"/>
<dbReference type="Gene3D" id="1.10.3210.10">
    <property type="entry name" value="Hypothetical protein af1432"/>
    <property type="match status" value="1"/>
</dbReference>
<dbReference type="Gene3D" id="3.30.70.270">
    <property type="match status" value="1"/>
</dbReference>
<dbReference type="Gene3D" id="3.40.50.2300">
    <property type="match status" value="1"/>
</dbReference>
<dbReference type="SUPFAM" id="SSF55073">
    <property type="entry name" value="Nucleotide cyclase"/>
    <property type="match status" value="1"/>
</dbReference>
<organism evidence="7 8">
    <name type="scientific">Vescimonas coprocola</name>
    <dbReference type="NCBI Taxonomy" id="2714355"/>
    <lineage>
        <taxon>Bacteria</taxon>
        <taxon>Bacillati</taxon>
        <taxon>Bacillota</taxon>
        <taxon>Clostridia</taxon>
        <taxon>Eubacteriales</taxon>
        <taxon>Oscillospiraceae</taxon>
        <taxon>Vescimonas</taxon>
    </lineage>
</organism>
<dbReference type="SMART" id="SM00448">
    <property type="entry name" value="REC"/>
    <property type="match status" value="1"/>
</dbReference>
<dbReference type="InterPro" id="IPR037522">
    <property type="entry name" value="HD_GYP_dom"/>
</dbReference>
<dbReference type="SUPFAM" id="SSF52172">
    <property type="entry name" value="CheY-like"/>
    <property type="match status" value="1"/>
</dbReference>
<dbReference type="InterPro" id="IPR052020">
    <property type="entry name" value="Cyclic_di-GMP/3'3'-cGAMP_PDE"/>
</dbReference>